<sequence length="515" mass="59851">MKNRLLYLVGCLLLTISTIAQDNFRVYYSEPERDDSKRTNFEVIGKMGPNFVTYKNNRTVHSICVYDNEMKLVTRSQMEFIDENRFMNVDFIAFPDYFYAIYQYQRKNVVYCNVAKLDGMGKVIGKPVELDSTHLNGLNSSADKVYTVIYSDDKQRIMLVKINSQNPRSYVFTMLLFDNNMQLVDKSRASLAMEERSNNFTDFYLSNNSELIFAKFVRSGNSTESVTNVNLVMKYPDSLDFTVRPVDIGTKILDELRLKIDNSKRRAALTSFYYKQKRGSVEGLYALTWDMAKGEKIRDITYFFNDDLRAAAKGEDGSKKTAFDDFYIKNIIVRKDGGYLLLAESLYSSSSGNSYNRWNNPYWGSPWSSPMDYYSYPYYSPYYMPWNRGGFPDYSNTRFFADNIMVLSFSNDGTMEWSNIIPKEQFDDQSDNSISYGLINTGGELHFLFNQMDKKVQILTDQSIGPDGKVSRHPTIKNLDRGYEFMPRFSKQVSSKQIIIPCWYKNYLCFAKIDF</sequence>
<dbReference type="RefSeq" id="WP_217794067.1">
    <property type="nucleotide sequence ID" value="NZ_JAHSPG010000016.1"/>
</dbReference>
<protein>
    <recommendedName>
        <fullName evidence="4">BNR repeat-containing family member</fullName>
    </recommendedName>
</protein>
<dbReference type="Proteomes" id="UP000812270">
    <property type="component" value="Unassembled WGS sequence"/>
</dbReference>
<comment type="caution">
    <text evidence="2">The sequence shown here is derived from an EMBL/GenBank/DDBJ whole genome shotgun (WGS) entry which is preliminary data.</text>
</comment>
<evidence type="ECO:0008006" key="4">
    <source>
        <dbReference type="Google" id="ProtNLM"/>
    </source>
</evidence>
<dbReference type="AlphaFoldDB" id="A0A9E2SES1"/>
<keyword evidence="1" id="KW-0732">Signal</keyword>
<evidence type="ECO:0000313" key="3">
    <source>
        <dbReference type="Proteomes" id="UP000812270"/>
    </source>
</evidence>
<evidence type="ECO:0000313" key="2">
    <source>
        <dbReference type="EMBL" id="MBV4359804.1"/>
    </source>
</evidence>
<keyword evidence="3" id="KW-1185">Reference proteome</keyword>
<accession>A0A9E2SES1</accession>
<evidence type="ECO:0000256" key="1">
    <source>
        <dbReference type="SAM" id="SignalP"/>
    </source>
</evidence>
<feature type="chain" id="PRO_5038912340" description="BNR repeat-containing family member" evidence="1">
    <location>
        <begin position="21"/>
        <end position="515"/>
    </location>
</feature>
<dbReference type="EMBL" id="JAHSPG010000016">
    <property type="protein sequence ID" value="MBV4359804.1"/>
    <property type="molecule type" value="Genomic_DNA"/>
</dbReference>
<proteinExistence type="predicted"/>
<feature type="signal peptide" evidence="1">
    <location>
        <begin position="1"/>
        <end position="20"/>
    </location>
</feature>
<gene>
    <name evidence="2" type="ORF">KTO63_21750</name>
</gene>
<organism evidence="2 3">
    <name type="scientific">Pinibacter aurantiacus</name>
    <dbReference type="NCBI Taxonomy" id="2851599"/>
    <lineage>
        <taxon>Bacteria</taxon>
        <taxon>Pseudomonadati</taxon>
        <taxon>Bacteroidota</taxon>
        <taxon>Chitinophagia</taxon>
        <taxon>Chitinophagales</taxon>
        <taxon>Chitinophagaceae</taxon>
        <taxon>Pinibacter</taxon>
    </lineage>
</organism>
<reference evidence="2" key="1">
    <citation type="submission" date="2021-06" db="EMBL/GenBank/DDBJ databases">
        <authorList>
            <person name="Huq M.A."/>
        </authorList>
    </citation>
    <scope>NUCLEOTIDE SEQUENCE</scope>
    <source>
        <strain evidence="2">MAH-26</strain>
    </source>
</reference>
<name>A0A9E2SES1_9BACT</name>